<sequence>MKFLSLALLATPALTQSLKEALNAAPLGKMYADQINGDQKAQDTLVPPGKSMVTLFLPTDKALQDHRSNAPHGKKSKRALQPGEYETAGYSSTDGKMNLAALSLDGILKTQSVDATTGKQNDMVAEGTSNGKIPARLMPRAGNATTPDITMFGGLGARAKIVAGDFVFDKGVIHFVDTVLEVPKRCSVTINSLGYTNFQNALTSAGLLATIDMSTTTLFAYDDSVFTASADKSAATLKQHIVPNFIAYTPTLDTVQVLTTAGNATLKVSFKNGQYFINDSPIVRSNSICNNGVVHTLGKLLTNPVVPFNPISDAASSRVNQMTIAGTLFLVAWNYLV</sequence>
<dbReference type="OrthoDB" id="286301at2759"/>
<evidence type="ECO:0000313" key="4">
    <source>
        <dbReference type="EMBL" id="RPA90553.1"/>
    </source>
</evidence>
<keyword evidence="2" id="KW-0732">Signal</keyword>
<dbReference type="InterPro" id="IPR036378">
    <property type="entry name" value="FAS1_dom_sf"/>
</dbReference>
<dbReference type="Pfam" id="PF02469">
    <property type="entry name" value="Fasciclin"/>
    <property type="match status" value="1"/>
</dbReference>
<dbReference type="Proteomes" id="UP000276215">
    <property type="component" value="Unassembled WGS sequence"/>
</dbReference>
<keyword evidence="5" id="KW-1185">Reference proteome</keyword>
<dbReference type="InterPro" id="IPR050904">
    <property type="entry name" value="Adhesion/Biosynth-related"/>
</dbReference>
<feature type="chain" id="PRO_5018308619" evidence="2">
    <location>
        <begin position="16"/>
        <end position="337"/>
    </location>
</feature>
<evidence type="ECO:0000313" key="5">
    <source>
        <dbReference type="Proteomes" id="UP000276215"/>
    </source>
</evidence>
<dbReference type="STRING" id="1336337.A0A3N4IWH3"/>
<organism evidence="4 5">
    <name type="scientific">Choiromyces venosus 120613-1</name>
    <dbReference type="NCBI Taxonomy" id="1336337"/>
    <lineage>
        <taxon>Eukaryota</taxon>
        <taxon>Fungi</taxon>
        <taxon>Dikarya</taxon>
        <taxon>Ascomycota</taxon>
        <taxon>Pezizomycotina</taxon>
        <taxon>Pezizomycetes</taxon>
        <taxon>Pezizales</taxon>
        <taxon>Tuberaceae</taxon>
        <taxon>Choiromyces</taxon>
    </lineage>
</organism>
<dbReference type="AlphaFoldDB" id="A0A3N4IWH3"/>
<evidence type="ECO:0000259" key="3">
    <source>
        <dbReference type="PROSITE" id="PS50213"/>
    </source>
</evidence>
<gene>
    <name evidence="4" type="ORF">L873DRAFT_1831688</name>
</gene>
<name>A0A3N4IWH3_9PEZI</name>
<dbReference type="PANTHER" id="PTHR10900:SF77">
    <property type="entry name" value="FI19380P1"/>
    <property type="match status" value="1"/>
</dbReference>
<accession>A0A3N4IWH3</accession>
<evidence type="ECO:0000256" key="2">
    <source>
        <dbReference type="SAM" id="SignalP"/>
    </source>
</evidence>
<proteinExistence type="predicted"/>
<feature type="signal peptide" evidence="2">
    <location>
        <begin position="1"/>
        <end position="15"/>
    </location>
</feature>
<feature type="domain" description="FAS1" evidence="3">
    <location>
        <begin position="182"/>
        <end position="301"/>
    </location>
</feature>
<feature type="domain" description="FAS1" evidence="3">
    <location>
        <begin position="15"/>
        <end position="180"/>
    </location>
</feature>
<protein>
    <submittedName>
        <fullName evidence="4">FAS1 domain-containing protein</fullName>
    </submittedName>
</protein>
<feature type="region of interest" description="Disordered" evidence="1">
    <location>
        <begin position="64"/>
        <end position="91"/>
    </location>
</feature>
<reference evidence="4 5" key="1">
    <citation type="journal article" date="2018" name="Nat. Ecol. Evol.">
        <title>Pezizomycetes genomes reveal the molecular basis of ectomycorrhizal truffle lifestyle.</title>
        <authorList>
            <person name="Murat C."/>
            <person name="Payen T."/>
            <person name="Noel B."/>
            <person name="Kuo A."/>
            <person name="Morin E."/>
            <person name="Chen J."/>
            <person name="Kohler A."/>
            <person name="Krizsan K."/>
            <person name="Balestrini R."/>
            <person name="Da Silva C."/>
            <person name="Montanini B."/>
            <person name="Hainaut M."/>
            <person name="Levati E."/>
            <person name="Barry K.W."/>
            <person name="Belfiori B."/>
            <person name="Cichocki N."/>
            <person name="Clum A."/>
            <person name="Dockter R.B."/>
            <person name="Fauchery L."/>
            <person name="Guy J."/>
            <person name="Iotti M."/>
            <person name="Le Tacon F."/>
            <person name="Lindquist E.A."/>
            <person name="Lipzen A."/>
            <person name="Malagnac F."/>
            <person name="Mello A."/>
            <person name="Molinier V."/>
            <person name="Miyauchi S."/>
            <person name="Poulain J."/>
            <person name="Riccioni C."/>
            <person name="Rubini A."/>
            <person name="Sitrit Y."/>
            <person name="Splivallo R."/>
            <person name="Traeger S."/>
            <person name="Wang M."/>
            <person name="Zifcakova L."/>
            <person name="Wipf D."/>
            <person name="Zambonelli A."/>
            <person name="Paolocci F."/>
            <person name="Nowrousian M."/>
            <person name="Ottonello S."/>
            <person name="Baldrian P."/>
            <person name="Spatafora J.W."/>
            <person name="Henrissat B."/>
            <person name="Nagy L.G."/>
            <person name="Aury J.M."/>
            <person name="Wincker P."/>
            <person name="Grigoriev I.V."/>
            <person name="Bonfante P."/>
            <person name="Martin F.M."/>
        </authorList>
    </citation>
    <scope>NUCLEOTIDE SEQUENCE [LARGE SCALE GENOMIC DNA]</scope>
    <source>
        <strain evidence="4 5">120613-1</strain>
    </source>
</reference>
<dbReference type="SUPFAM" id="SSF82153">
    <property type="entry name" value="FAS1 domain"/>
    <property type="match status" value="2"/>
</dbReference>
<dbReference type="PROSITE" id="PS50213">
    <property type="entry name" value="FAS1"/>
    <property type="match status" value="2"/>
</dbReference>
<evidence type="ECO:0000256" key="1">
    <source>
        <dbReference type="SAM" id="MobiDB-lite"/>
    </source>
</evidence>
<dbReference type="InterPro" id="IPR000782">
    <property type="entry name" value="FAS1_domain"/>
</dbReference>
<dbReference type="Gene3D" id="2.30.180.10">
    <property type="entry name" value="FAS1 domain"/>
    <property type="match status" value="2"/>
</dbReference>
<dbReference type="SMART" id="SM00554">
    <property type="entry name" value="FAS1"/>
    <property type="match status" value="2"/>
</dbReference>
<dbReference type="PANTHER" id="PTHR10900">
    <property type="entry name" value="PERIOSTIN-RELATED"/>
    <property type="match status" value="1"/>
</dbReference>
<dbReference type="EMBL" id="ML120520">
    <property type="protein sequence ID" value="RPA90553.1"/>
    <property type="molecule type" value="Genomic_DNA"/>
</dbReference>